<dbReference type="KEGG" id="pis:Pisl_0635"/>
<feature type="transmembrane region" description="Helical" evidence="1">
    <location>
        <begin position="88"/>
        <end position="107"/>
    </location>
</feature>
<reference evidence="2" key="1">
    <citation type="submission" date="2006-12" db="EMBL/GenBank/DDBJ databases">
        <title>Complete sequence of Pyrobaculum islandicum DSM 4184.</title>
        <authorList>
            <person name="Copeland A."/>
            <person name="Lucas S."/>
            <person name="Lapidus A."/>
            <person name="Barry K."/>
            <person name="Detter J.C."/>
            <person name="Glavina del Rio T."/>
            <person name="Dalin E."/>
            <person name="Tice H."/>
            <person name="Pitluck S."/>
            <person name="Meincke L."/>
            <person name="Brettin T."/>
            <person name="Bruce D."/>
            <person name="Han C."/>
            <person name="Tapia R."/>
            <person name="Gilna P."/>
            <person name="Schmutz J."/>
            <person name="Larimer F."/>
            <person name="Land M."/>
            <person name="Hauser L."/>
            <person name="Kyrpides N."/>
            <person name="Mikhailova N."/>
            <person name="Cozen A.E."/>
            <person name="Fitz-Gibbon S.T."/>
            <person name="House C.H."/>
            <person name="Saltikov C."/>
            <person name="Lowe T."/>
            <person name="Richardson P."/>
        </authorList>
    </citation>
    <scope>NUCLEOTIDE SEQUENCE [LARGE SCALE GENOMIC DNA]</scope>
    <source>
        <strain evidence="2">DSM 4184</strain>
    </source>
</reference>
<sequence>MSGRAAISVFILDITAVLLLLFGLLVSISGLCLAKPEVVKKATLGLIDSYTVCAKLHLGWVSLATIIIAVVHSTAGLDVWLLKSGRDYWWLWALGGGVSIWFIYIYTA</sequence>
<dbReference type="Proteomes" id="UP000002595">
    <property type="component" value="Chromosome"/>
</dbReference>
<dbReference type="AlphaFoldDB" id="A1RS81"/>
<name>A1RS81_PYRIL</name>
<keyword evidence="1" id="KW-0812">Transmembrane</keyword>
<dbReference type="OrthoDB" id="27986at2157"/>
<keyword evidence="1" id="KW-0472">Membrane</keyword>
<dbReference type="STRING" id="384616.Pisl_0635"/>
<accession>A1RS81</accession>
<evidence type="ECO:0000313" key="3">
    <source>
        <dbReference type="Proteomes" id="UP000002595"/>
    </source>
</evidence>
<keyword evidence="1" id="KW-1133">Transmembrane helix</keyword>
<dbReference type="HOGENOM" id="CLU_2191128_0_0_2"/>
<organism evidence="2 3">
    <name type="scientific">Pyrobaculum islandicum (strain DSM 4184 / JCM 9189 / GEO3)</name>
    <dbReference type="NCBI Taxonomy" id="384616"/>
    <lineage>
        <taxon>Archaea</taxon>
        <taxon>Thermoproteota</taxon>
        <taxon>Thermoprotei</taxon>
        <taxon>Thermoproteales</taxon>
        <taxon>Thermoproteaceae</taxon>
        <taxon>Pyrobaculum</taxon>
    </lineage>
</organism>
<gene>
    <name evidence="2" type="ordered locus">Pisl_0635</name>
</gene>
<feature type="transmembrane region" description="Helical" evidence="1">
    <location>
        <begin position="58"/>
        <end position="81"/>
    </location>
</feature>
<proteinExistence type="predicted"/>
<dbReference type="RefSeq" id="WP_011762389.1">
    <property type="nucleotide sequence ID" value="NC_008701.1"/>
</dbReference>
<evidence type="ECO:0000313" key="2">
    <source>
        <dbReference type="EMBL" id="ABL87813.1"/>
    </source>
</evidence>
<dbReference type="EMBL" id="CP000504">
    <property type="protein sequence ID" value="ABL87813.1"/>
    <property type="molecule type" value="Genomic_DNA"/>
</dbReference>
<evidence type="ECO:0000256" key="1">
    <source>
        <dbReference type="SAM" id="Phobius"/>
    </source>
</evidence>
<dbReference type="GeneID" id="4617275"/>
<protein>
    <submittedName>
        <fullName evidence="2">Uncharacterized protein</fullName>
    </submittedName>
</protein>
<dbReference type="eggNOG" id="arCOG05590">
    <property type="taxonomic scope" value="Archaea"/>
</dbReference>
<keyword evidence="3" id="KW-1185">Reference proteome</keyword>